<keyword evidence="2" id="KW-0378">Hydrolase</keyword>
<evidence type="ECO:0000313" key="9">
    <source>
        <dbReference type="Proteomes" id="UP001596233"/>
    </source>
</evidence>
<dbReference type="CDD" id="cd03112">
    <property type="entry name" value="CobW-like"/>
    <property type="match status" value="1"/>
</dbReference>
<dbReference type="Pfam" id="PF02492">
    <property type="entry name" value="cobW"/>
    <property type="match status" value="1"/>
</dbReference>
<evidence type="ECO:0000256" key="4">
    <source>
        <dbReference type="ARBA" id="ARBA00034320"/>
    </source>
</evidence>
<keyword evidence="3" id="KW-0143">Chaperone</keyword>
<protein>
    <submittedName>
        <fullName evidence="8">CobW family GTP-binding protein</fullName>
    </submittedName>
</protein>
<accession>A0ABW1V7N1</accession>
<keyword evidence="1" id="KW-0547">Nucleotide-binding</keyword>
<dbReference type="InterPro" id="IPR036627">
    <property type="entry name" value="CobW-likC_sf"/>
</dbReference>
<dbReference type="InterPro" id="IPR011629">
    <property type="entry name" value="CobW-like_C"/>
</dbReference>
<name>A0ABW1V7N1_9BACL</name>
<dbReference type="EMBL" id="JBHSTE010000004">
    <property type="protein sequence ID" value="MFC6333782.1"/>
    <property type="molecule type" value="Genomic_DNA"/>
</dbReference>
<evidence type="ECO:0000256" key="1">
    <source>
        <dbReference type="ARBA" id="ARBA00022741"/>
    </source>
</evidence>
<dbReference type="InterPro" id="IPR003495">
    <property type="entry name" value="CobW/HypB/UreG_nucleotide-bd"/>
</dbReference>
<dbReference type="PANTHER" id="PTHR13748">
    <property type="entry name" value="COBW-RELATED"/>
    <property type="match status" value="1"/>
</dbReference>
<gene>
    <name evidence="8" type="ORF">ACFP56_14230</name>
</gene>
<evidence type="ECO:0000256" key="3">
    <source>
        <dbReference type="ARBA" id="ARBA00023186"/>
    </source>
</evidence>
<reference evidence="9" key="1">
    <citation type="journal article" date="2019" name="Int. J. Syst. Evol. Microbiol.">
        <title>The Global Catalogue of Microorganisms (GCM) 10K type strain sequencing project: providing services to taxonomists for standard genome sequencing and annotation.</title>
        <authorList>
            <consortium name="The Broad Institute Genomics Platform"/>
            <consortium name="The Broad Institute Genome Sequencing Center for Infectious Disease"/>
            <person name="Wu L."/>
            <person name="Ma J."/>
        </authorList>
    </citation>
    <scope>NUCLEOTIDE SEQUENCE [LARGE SCALE GENOMIC DNA]</scope>
    <source>
        <strain evidence="9">PCU 280</strain>
    </source>
</reference>
<evidence type="ECO:0000259" key="7">
    <source>
        <dbReference type="SMART" id="SM00833"/>
    </source>
</evidence>
<feature type="domain" description="CobW C-terminal" evidence="7">
    <location>
        <begin position="254"/>
        <end position="341"/>
    </location>
</feature>
<evidence type="ECO:0000256" key="2">
    <source>
        <dbReference type="ARBA" id="ARBA00022801"/>
    </source>
</evidence>
<dbReference type="SUPFAM" id="SSF90002">
    <property type="entry name" value="Hypothetical protein YjiA, C-terminal domain"/>
    <property type="match status" value="1"/>
</dbReference>
<feature type="region of interest" description="Disordered" evidence="6">
    <location>
        <begin position="208"/>
        <end position="236"/>
    </location>
</feature>
<feature type="compositionally biased region" description="Basic and acidic residues" evidence="6">
    <location>
        <begin position="212"/>
        <end position="236"/>
    </location>
</feature>
<dbReference type="InterPro" id="IPR027417">
    <property type="entry name" value="P-loop_NTPase"/>
</dbReference>
<sequence length="343" mass="39138">MMVPIYLLSGFLGSGKTTLLQQMIEQAQSAGLVPAVLMNELGEVNLDGQLVKKDVAMAEVLGGCICCSMRGDLSLELNQLLQQYKPDLIIVESTGAAHPMESIDAITETSMYKHAVLQEIVTVVDGEHVLARAKAKKDKTYRLMLDQIRCATRLVLNKADRLHPEQLVELEQLVREENEHAQMVTTTQCQLDDWSWLLQPELPSATVSTYEGADRPNDQAEADHTSHKEAHVQGANHKEAHDHAYHDHEHHEHVMAYTHYWKQPPHSEQFEAWLKQLPEQIYRAKGIVTFRDVPSRFLFQYAYRESDFMRIEPQGEVHDVAVFIGEHFDANWLKQELEKLEQA</sequence>
<comment type="catalytic activity">
    <reaction evidence="5">
        <text>GTP + H2O = GDP + phosphate + H(+)</text>
        <dbReference type="Rhea" id="RHEA:19669"/>
        <dbReference type="ChEBI" id="CHEBI:15377"/>
        <dbReference type="ChEBI" id="CHEBI:15378"/>
        <dbReference type="ChEBI" id="CHEBI:37565"/>
        <dbReference type="ChEBI" id="CHEBI:43474"/>
        <dbReference type="ChEBI" id="CHEBI:58189"/>
    </reaction>
    <physiologicalReaction direction="left-to-right" evidence="5">
        <dbReference type="Rhea" id="RHEA:19670"/>
    </physiologicalReaction>
</comment>
<dbReference type="Pfam" id="PF07683">
    <property type="entry name" value="CobW_C"/>
    <property type="match status" value="1"/>
</dbReference>
<keyword evidence="9" id="KW-1185">Reference proteome</keyword>
<comment type="caution">
    <text evidence="8">The sequence shown here is derived from an EMBL/GenBank/DDBJ whole genome shotgun (WGS) entry which is preliminary data.</text>
</comment>
<dbReference type="PANTHER" id="PTHR13748:SF62">
    <property type="entry name" value="COBW DOMAIN-CONTAINING PROTEIN"/>
    <property type="match status" value="1"/>
</dbReference>
<evidence type="ECO:0000313" key="8">
    <source>
        <dbReference type="EMBL" id="MFC6333782.1"/>
    </source>
</evidence>
<dbReference type="SUPFAM" id="SSF52540">
    <property type="entry name" value="P-loop containing nucleoside triphosphate hydrolases"/>
    <property type="match status" value="1"/>
</dbReference>
<proteinExistence type="inferred from homology"/>
<dbReference type="Proteomes" id="UP001596233">
    <property type="component" value="Unassembled WGS sequence"/>
</dbReference>
<dbReference type="InterPro" id="IPR051316">
    <property type="entry name" value="Zinc-reg_GTPase_activator"/>
</dbReference>
<dbReference type="SMART" id="SM00833">
    <property type="entry name" value="CobW_C"/>
    <property type="match status" value="1"/>
</dbReference>
<dbReference type="Gene3D" id="3.30.1220.10">
    <property type="entry name" value="CobW-like, C-terminal domain"/>
    <property type="match status" value="1"/>
</dbReference>
<evidence type="ECO:0000256" key="6">
    <source>
        <dbReference type="SAM" id="MobiDB-lite"/>
    </source>
</evidence>
<evidence type="ECO:0000256" key="5">
    <source>
        <dbReference type="ARBA" id="ARBA00049117"/>
    </source>
</evidence>
<dbReference type="Gene3D" id="3.40.50.300">
    <property type="entry name" value="P-loop containing nucleotide triphosphate hydrolases"/>
    <property type="match status" value="1"/>
</dbReference>
<dbReference type="RefSeq" id="WP_379235606.1">
    <property type="nucleotide sequence ID" value="NZ_JBHSTE010000004.1"/>
</dbReference>
<organism evidence="8 9">
    <name type="scientific">Paenibacillus septentrionalis</name>
    <dbReference type="NCBI Taxonomy" id="429342"/>
    <lineage>
        <taxon>Bacteria</taxon>
        <taxon>Bacillati</taxon>
        <taxon>Bacillota</taxon>
        <taxon>Bacilli</taxon>
        <taxon>Bacillales</taxon>
        <taxon>Paenibacillaceae</taxon>
        <taxon>Paenibacillus</taxon>
    </lineage>
</organism>
<comment type="similarity">
    <text evidence="4">Belongs to the SIMIBI class G3E GTPase family. ZNG1 subfamily.</text>
</comment>